<sequence>MTSVGEAARAVLLAADPAAKVAAARRAARDWRLGRLDHRFDVAMPAAPARPERPELLPPNRMPKRGKGGSERGRIALIHALAHIEFVAIDLAFDMVGRFGDRFPRLFTDDWMKVGADEAMHFALLDRRLKQLGSHYGALPAHAGLWEAAEATAHDAAARLAVVPMVLEARGLDVTPATIARFEAVGDMRTAAILQRIFTDEIVHVAAGTRWFESCCAALRINPQEHWRALLARHFGGAIKPPFNDSARETAGLTRGYYEGVAANQPTGSNPIRQSGGAAPDM</sequence>
<name>A0ABW8YMD1_9SPHN</name>
<dbReference type="InterPro" id="IPR007402">
    <property type="entry name" value="DUF455"/>
</dbReference>
<comment type="caution">
    <text evidence="2">The sequence shown here is derived from an EMBL/GenBank/DDBJ whole genome shotgun (WGS) entry which is preliminary data.</text>
</comment>
<reference evidence="2 3" key="1">
    <citation type="submission" date="2024-06" db="EMBL/GenBank/DDBJ databases">
        <authorList>
            <person name="Kaempfer P."/>
            <person name="Viver T."/>
        </authorList>
    </citation>
    <scope>NUCLEOTIDE SEQUENCE [LARGE SCALE GENOMIC DNA]</scope>
    <source>
        <strain evidence="2 3">ST-64</strain>
    </source>
</reference>
<dbReference type="RefSeq" id="WP_408078687.1">
    <property type="nucleotide sequence ID" value="NZ_JBELQC010000001.1"/>
</dbReference>
<dbReference type="PIRSF" id="PIRSF012318">
    <property type="entry name" value="UCP012318"/>
    <property type="match status" value="1"/>
</dbReference>
<dbReference type="PANTHER" id="PTHR42782">
    <property type="entry name" value="SI:CH73-314G15.3"/>
    <property type="match status" value="1"/>
</dbReference>
<dbReference type="EMBL" id="JBELQC010000001">
    <property type="protein sequence ID" value="MFL9841438.1"/>
    <property type="molecule type" value="Genomic_DNA"/>
</dbReference>
<dbReference type="InterPro" id="IPR011197">
    <property type="entry name" value="UCP012318"/>
</dbReference>
<dbReference type="Pfam" id="PF04305">
    <property type="entry name" value="DUF455"/>
    <property type="match status" value="1"/>
</dbReference>
<feature type="region of interest" description="Disordered" evidence="1">
    <location>
        <begin position="47"/>
        <end position="69"/>
    </location>
</feature>
<dbReference type="PANTHER" id="PTHR42782:SF2">
    <property type="entry name" value="3-OXOACYL-[ACYL-CARRIER-PROTEIN] SYNTHASE-LIKE PROTEIN"/>
    <property type="match status" value="1"/>
</dbReference>
<feature type="compositionally biased region" description="Polar residues" evidence="1">
    <location>
        <begin position="264"/>
        <end position="273"/>
    </location>
</feature>
<protein>
    <submittedName>
        <fullName evidence="2">Ferritin-like domain-containing protein</fullName>
    </submittedName>
</protein>
<organism evidence="2 3">
    <name type="scientific">Sphingomonas plantiphila</name>
    <dbReference type="NCBI Taxonomy" id="3163295"/>
    <lineage>
        <taxon>Bacteria</taxon>
        <taxon>Pseudomonadati</taxon>
        <taxon>Pseudomonadota</taxon>
        <taxon>Alphaproteobacteria</taxon>
        <taxon>Sphingomonadales</taxon>
        <taxon>Sphingomonadaceae</taxon>
        <taxon>Sphingomonas</taxon>
    </lineage>
</organism>
<dbReference type="Proteomes" id="UP001629244">
    <property type="component" value="Unassembled WGS sequence"/>
</dbReference>
<gene>
    <name evidence="2" type="ORF">ABS767_10725</name>
</gene>
<evidence type="ECO:0000313" key="2">
    <source>
        <dbReference type="EMBL" id="MFL9841438.1"/>
    </source>
</evidence>
<dbReference type="CDD" id="cd00657">
    <property type="entry name" value="Ferritin_like"/>
    <property type="match status" value="1"/>
</dbReference>
<dbReference type="SUPFAM" id="SSF47240">
    <property type="entry name" value="Ferritin-like"/>
    <property type="match status" value="1"/>
</dbReference>
<keyword evidence="3" id="KW-1185">Reference proteome</keyword>
<dbReference type="InterPro" id="IPR009078">
    <property type="entry name" value="Ferritin-like_SF"/>
</dbReference>
<evidence type="ECO:0000313" key="3">
    <source>
        <dbReference type="Proteomes" id="UP001629244"/>
    </source>
</evidence>
<feature type="region of interest" description="Disordered" evidence="1">
    <location>
        <begin position="262"/>
        <end position="282"/>
    </location>
</feature>
<accession>A0ABW8YMD1</accession>
<evidence type="ECO:0000256" key="1">
    <source>
        <dbReference type="SAM" id="MobiDB-lite"/>
    </source>
</evidence>
<proteinExistence type="predicted"/>